<dbReference type="InterPro" id="IPR011701">
    <property type="entry name" value="MFS"/>
</dbReference>
<evidence type="ECO:0000313" key="11">
    <source>
        <dbReference type="Proteomes" id="UP000018733"/>
    </source>
</evidence>
<dbReference type="Proteomes" id="UP000018733">
    <property type="component" value="Unassembled WGS sequence"/>
</dbReference>
<evidence type="ECO:0000256" key="1">
    <source>
        <dbReference type="ARBA" id="ARBA00004651"/>
    </source>
</evidence>
<dbReference type="HOGENOM" id="CLU_701370_0_0_4"/>
<comment type="subcellular location">
    <subcellularLocation>
        <location evidence="1">Cell membrane</location>
        <topology evidence="1">Multi-pass membrane protein</topology>
    </subcellularLocation>
</comment>
<dbReference type="InterPro" id="IPR050171">
    <property type="entry name" value="MFS_Transporters"/>
</dbReference>
<keyword evidence="4 8" id="KW-0812">Transmembrane</keyword>
<reference evidence="10 11" key="1">
    <citation type="journal article" date="2014" name="Genome Announc.">
        <title>Draft Genome Sequence of Advenella kashmirensis Strain W13003, a Polycyclic Aromatic Hydrocarbon-Degrading Bacterium.</title>
        <authorList>
            <person name="Wang X."/>
            <person name="Jin D."/>
            <person name="Zhou L."/>
            <person name="Wu L."/>
            <person name="An W."/>
            <person name="Zhao L."/>
        </authorList>
    </citation>
    <scope>NUCLEOTIDE SEQUENCE [LARGE SCALE GENOMIC DNA]</scope>
    <source>
        <strain evidence="10 11">W13003</strain>
    </source>
</reference>
<feature type="transmembrane region" description="Helical" evidence="8">
    <location>
        <begin position="179"/>
        <end position="199"/>
    </location>
</feature>
<dbReference type="PROSITE" id="PS50850">
    <property type="entry name" value="MFS"/>
    <property type="match status" value="1"/>
</dbReference>
<sequence>MIPVPSPTTTSPPTAPQNQSPNPADRHSRLASLALALALPTDVVLYLLLPMYSDAFGVSLAGAGVLLAANRLVRIAGYGLVARAYARYGDRLVCTLAVIAAALCAVGYATLSGLWALLPLRLLWGLAFAALNLSTQALATADAAGASRRSGRSRAFIALGPAIALPLAALLAYGYGPRLIFWILAVTAITGVLVTRALPAHPYPAPSGRRGPGRPNSLDMWSFLEGFTLDGLFIIGLSYLGKDLFPGGAVMTAGILLALRYLGEILLSPVGGRLAERFGAERLLLALSLLTCVALMGFGAGWLWSCAAAIVVLRALQLPLLAPIVMRRTPGPERVRALAARSVWRDIGAGTGPLAAGLLLPVLPPFVVYSAPAVFLLWAATCVGRPSVK</sequence>
<feature type="domain" description="Major facilitator superfamily (MFS) profile" evidence="9">
    <location>
        <begin position="26"/>
        <end position="389"/>
    </location>
</feature>
<dbReference type="eggNOG" id="COG2814">
    <property type="taxonomic scope" value="Bacteria"/>
</dbReference>
<keyword evidence="6 8" id="KW-0472">Membrane</keyword>
<keyword evidence="11" id="KW-1185">Reference proteome</keyword>
<proteinExistence type="predicted"/>
<feature type="transmembrane region" description="Helical" evidence="8">
    <location>
        <begin position="245"/>
        <end position="262"/>
    </location>
</feature>
<feature type="region of interest" description="Disordered" evidence="7">
    <location>
        <begin position="1"/>
        <end position="25"/>
    </location>
</feature>
<protein>
    <submittedName>
        <fullName evidence="10">MFS transporter</fullName>
    </submittedName>
</protein>
<dbReference type="STRING" id="1424334.W822_18625"/>
<feature type="transmembrane region" description="Helical" evidence="8">
    <location>
        <begin position="122"/>
        <end position="143"/>
    </location>
</feature>
<evidence type="ECO:0000313" key="10">
    <source>
        <dbReference type="EMBL" id="ETF01274.1"/>
    </source>
</evidence>
<name>V8QQK2_9BURK</name>
<feature type="compositionally biased region" description="Low complexity" evidence="7">
    <location>
        <begin position="7"/>
        <end position="23"/>
    </location>
</feature>
<feature type="transmembrane region" description="Helical" evidence="8">
    <location>
        <begin position="55"/>
        <end position="73"/>
    </location>
</feature>
<evidence type="ECO:0000256" key="6">
    <source>
        <dbReference type="ARBA" id="ARBA00023136"/>
    </source>
</evidence>
<dbReference type="GO" id="GO:0022857">
    <property type="term" value="F:transmembrane transporter activity"/>
    <property type="evidence" value="ECO:0007669"/>
    <property type="project" value="InterPro"/>
</dbReference>
<dbReference type="InterPro" id="IPR020846">
    <property type="entry name" value="MFS_dom"/>
</dbReference>
<dbReference type="AlphaFoldDB" id="V8QQK2"/>
<evidence type="ECO:0000256" key="5">
    <source>
        <dbReference type="ARBA" id="ARBA00022989"/>
    </source>
</evidence>
<dbReference type="Pfam" id="PF07690">
    <property type="entry name" value="MFS_1"/>
    <property type="match status" value="2"/>
</dbReference>
<accession>V8QQK2</accession>
<dbReference type="PANTHER" id="PTHR23517">
    <property type="entry name" value="RESISTANCE PROTEIN MDTM, PUTATIVE-RELATED-RELATED"/>
    <property type="match status" value="1"/>
</dbReference>
<dbReference type="InterPro" id="IPR036259">
    <property type="entry name" value="MFS_trans_sf"/>
</dbReference>
<evidence type="ECO:0000256" key="3">
    <source>
        <dbReference type="ARBA" id="ARBA00022475"/>
    </source>
</evidence>
<evidence type="ECO:0000256" key="8">
    <source>
        <dbReference type="SAM" id="Phobius"/>
    </source>
</evidence>
<keyword evidence="3" id="KW-1003">Cell membrane</keyword>
<feature type="transmembrane region" description="Helical" evidence="8">
    <location>
        <begin position="366"/>
        <end position="384"/>
    </location>
</feature>
<feature type="transmembrane region" description="Helical" evidence="8">
    <location>
        <begin position="155"/>
        <end position="173"/>
    </location>
</feature>
<evidence type="ECO:0000256" key="4">
    <source>
        <dbReference type="ARBA" id="ARBA00022692"/>
    </source>
</evidence>
<dbReference type="RefSeq" id="WP_024006657.1">
    <property type="nucleotide sequence ID" value="NZ_KI650981.1"/>
</dbReference>
<dbReference type="PATRIC" id="fig|1424334.3.peg.3739"/>
<comment type="caution">
    <text evidence="10">The sequence shown here is derived from an EMBL/GenBank/DDBJ whole genome shotgun (WGS) entry which is preliminary data.</text>
</comment>
<evidence type="ECO:0000256" key="2">
    <source>
        <dbReference type="ARBA" id="ARBA00022448"/>
    </source>
</evidence>
<dbReference type="Gene3D" id="1.20.1250.20">
    <property type="entry name" value="MFS general substrate transporter like domains"/>
    <property type="match status" value="2"/>
</dbReference>
<evidence type="ECO:0000256" key="7">
    <source>
        <dbReference type="SAM" id="MobiDB-lite"/>
    </source>
</evidence>
<feature type="transmembrane region" description="Helical" evidence="8">
    <location>
        <begin position="93"/>
        <end position="116"/>
    </location>
</feature>
<organism evidence="10 11">
    <name type="scientific">Advenella kashmirensis W13003</name>
    <dbReference type="NCBI Taxonomy" id="1424334"/>
    <lineage>
        <taxon>Bacteria</taxon>
        <taxon>Pseudomonadati</taxon>
        <taxon>Pseudomonadota</taxon>
        <taxon>Betaproteobacteria</taxon>
        <taxon>Burkholderiales</taxon>
        <taxon>Alcaligenaceae</taxon>
    </lineage>
</organism>
<gene>
    <name evidence="10" type="ORF">W822_18625</name>
</gene>
<keyword evidence="2" id="KW-0813">Transport</keyword>
<dbReference type="EMBL" id="AYXT01000012">
    <property type="protein sequence ID" value="ETF01274.1"/>
    <property type="molecule type" value="Genomic_DNA"/>
</dbReference>
<dbReference type="SUPFAM" id="SSF103473">
    <property type="entry name" value="MFS general substrate transporter"/>
    <property type="match status" value="1"/>
</dbReference>
<dbReference type="OrthoDB" id="7029709at2"/>
<feature type="transmembrane region" description="Helical" evidence="8">
    <location>
        <begin position="30"/>
        <end position="49"/>
    </location>
</feature>
<feature type="transmembrane region" description="Helical" evidence="8">
    <location>
        <begin position="283"/>
        <end position="302"/>
    </location>
</feature>
<dbReference type="GO" id="GO:0005886">
    <property type="term" value="C:plasma membrane"/>
    <property type="evidence" value="ECO:0007669"/>
    <property type="project" value="UniProtKB-SubCell"/>
</dbReference>
<evidence type="ECO:0000259" key="9">
    <source>
        <dbReference type="PROSITE" id="PS50850"/>
    </source>
</evidence>
<keyword evidence="5 8" id="KW-1133">Transmembrane helix</keyword>